<evidence type="ECO:0000313" key="1">
    <source>
        <dbReference type="EMBL" id="THV00956.1"/>
    </source>
</evidence>
<gene>
    <name evidence="1" type="ORF">K435DRAFT_854214</name>
</gene>
<accession>A0A4V4HH17</accession>
<dbReference type="AlphaFoldDB" id="A0A4V4HH17"/>
<reference evidence="1 2" key="1">
    <citation type="journal article" date="2019" name="Nat. Ecol. Evol.">
        <title>Megaphylogeny resolves global patterns of mushroom evolution.</title>
        <authorList>
            <person name="Varga T."/>
            <person name="Krizsan K."/>
            <person name="Foldi C."/>
            <person name="Dima B."/>
            <person name="Sanchez-Garcia M."/>
            <person name="Sanchez-Ramirez S."/>
            <person name="Szollosi G.J."/>
            <person name="Szarkandi J.G."/>
            <person name="Papp V."/>
            <person name="Albert L."/>
            <person name="Andreopoulos W."/>
            <person name="Angelini C."/>
            <person name="Antonin V."/>
            <person name="Barry K.W."/>
            <person name="Bougher N.L."/>
            <person name="Buchanan P."/>
            <person name="Buyck B."/>
            <person name="Bense V."/>
            <person name="Catcheside P."/>
            <person name="Chovatia M."/>
            <person name="Cooper J."/>
            <person name="Damon W."/>
            <person name="Desjardin D."/>
            <person name="Finy P."/>
            <person name="Geml J."/>
            <person name="Haridas S."/>
            <person name="Hughes K."/>
            <person name="Justo A."/>
            <person name="Karasinski D."/>
            <person name="Kautmanova I."/>
            <person name="Kiss B."/>
            <person name="Kocsube S."/>
            <person name="Kotiranta H."/>
            <person name="LaButti K.M."/>
            <person name="Lechner B.E."/>
            <person name="Liimatainen K."/>
            <person name="Lipzen A."/>
            <person name="Lukacs Z."/>
            <person name="Mihaltcheva S."/>
            <person name="Morgado L.N."/>
            <person name="Niskanen T."/>
            <person name="Noordeloos M.E."/>
            <person name="Ohm R.A."/>
            <person name="Ortiz-Santana B."/>
            <person name="Ovrebo C."/>
            <person name="Racz N."/>
            <person name="Riley R."/>
            <person name="Savchenko A."/>
            <person name="Shiryaev A."/>
            <person name="Soop K."/>
            <person name="Spirin V."/>
            <person name="Szebenyi C."/>
            <person name="Tomsovsky M."/>
            <person name="Tulloss R.E."/>
            <person name="Uehling J."/>
            <person name="Grigoriev I.V."/>
            <person name="Vagvolgyi C."/>
            <person name="Papp T."/>
            <person name="Martin F.M."/>
            <person name="Miettinen O."/>
            <person name="Hibbett D.S."/>
            <person name="Nagy L.G."/>
        </authorList>
    </citation>
    <scope>NUCLEOTIDE SEQUENCE [LARGE SCALE GENOMIC DNA]</scope>
    <source>
        <strain evidence="1 2">CBS 962.96</strain>
    </source>
</reference>
<keyword evidence="2" id="KW-1185">Reference proteome</keyword>
<dbReference type="EMBL" id="ML179096">
    <property type="protein sequence ID" value="THV00956.1"/>
    <property type="molecule type" value="Genomic_DNA"/>
</dbReference>
<organism evidence="1 2">
    <name type="scientific">Dendrothele bispora (strain CBS 962.96)</name>
    <dbReference type="NCBI Taxonomy" id="1314807"/>
    <lineage>
        <taxon>Eukaryota</taxon>
        <taxon>Fungi</taxon>
        <taxon>Dikarya</taxon>
        <taxon>Basidiomycota</taxon>
        <taxon>Agaricomycotina</taxon>
        <taxon>Agaricomycetes</taxon>
        <taxon>Agaricomycetidae</taxon>
        <taxon>Agaricales</taxon>
        <taxon>Agaricales incertae sedis</taxon>
        <taxon>Dendrothele</taxon>
    </lineage>
</organism>
<sequence>MASPVQTRSSSSQARMNIILDRNFPRRIFVRFVTCCEKIFVGHGVRNLEGVPMSTLTGAMTSTTTTTTTNERDTGDIVMSLSREDARSPPPGPTSAVSVNDGGDIAGNLGSMVVSIDYSKLMLRSASFDVFVFDEFRIGEWKSGVVDFSFDGTAD</sequence>
<protein>
    <submittedName>
        <fullName evidence="1">Uncharacterized protein</fullName>
    </submittedName>
</protein>
<dbReference type="Proteomes" id="UP000297245">
    <property type="component" value="Unassembled WGS sequence"/>
</dbReference>
<name>A0A4V4HH17_DENBC</name>
<proteinExistence type="predicted"/>
<evidence type="ECO:0000313" key="2">
    <source>
        <dbReference type="Proteomes" id="UP000297245"/>
    </source>
</evidence>